<organism evidence="1 2">
    <name type="scientific">Psophocarpus tetragonolobus</name>
    <name type="common">Winged bean</name>
    <name type="synonym">Dolichos tetragonolobus</name>
    <dbReference type="NCBI Taxonomy" id="3891"/>
    <lineage>
        <taxon>Eukaryota</taxon>
        <taxon>Viridiplantae</taxon>
        <taxon>Streptophyta</taxon>
        <taxon>Embryophyta</taxon>
        <taxon>Tracheophyta</taxon>
        <taxon>Spermatophyta</taxon>
        <taxon>Magnoliopsida</taxon>
        <taxon>eudicotyledons</taxon>
        <taxon>Gunneridae</taxon>
        <taxon>Pentapetalae</taxon>
        <taxon>rosids</taxon>
        <taxon>fabids</taxon>
        <taxon>Fabales</taxon>
        <taxon>Fabaceae</taxon>
        <taxon>Papilionoideae</taxon>
        <taxon>50 kb inversion clade</taxon>
        <taxon>NPAAA clade</taxon>
        <taxon>indigoferoid/millettioid clade</taxon>
        <taxon>Phaseoleae</taxon>
        <taxon>Psophocarpus</taxon>
    </lineage>
</organism>
<evidence type="ECO:0000313" key="2">
    <source>
        <dbReference type="Proteomes" id="UP001386955"/>
    </source>
</evidence>
<protein>
    <submittedName>
        <fullName evidence="1">Uncharacterized protein</fullName>
    </submittedName>
</protein>
<dbReference type="Proteomes" id="UP001386955">
    <property type="component" value="Unassembled WGS sequence"/>
</dbReference>
<comment type="caution">
    <text evidence="1">The sequence shown here is derived from an EMBL/GenBank/DDBJ whole genome shotgun (WGS) entry which is preliminary data.</text>
</comment>
<accession>A0AAN9XL53</accession>
<proteinExistence type="predicted"/>
<reference evidence="1 2" key="1">
    <citation type="submission" date="2024-01" db="EMBL/GenBank/DDBJ databases">
        <title>The genomes of 5 underutilized Papilionoideae crops provide insights into root nodulation and disease resistanc.</title>
        <authorList>
            <person name="Jiang F."/>
        </authorList>
    </citation>
    <scope>NUCLEOTIDE SEQUENCE [LARGE SCALE GENOMIC DNA]</scope>
    <source>
        <strain evidence="1">DUOXIRENSHENG_FW03</strain>
        <tissue evidence="1">Leaves</tissue>
    </source>
</reference>
<keyword evidence="2" id="KW-1185">Reference proteome</keyword>
<name>A0AAN9XL53_PSOTE</name>
<evidence type="ECO:0000313" key="1">
    <source>
        <dbReference type="EMBL" id="KAK7396253.1"/>
    </source>
</evidence>
<dbReference type="AlphaFoldDB" id="A0AAN9XL53"/>
<gene>
    <name evidence="1" type="ORF">VNO78_17126</name>
</gene>
<dbReference type="EMBL" id="JAYMYS010000004">
    <property type="protein sequence ID" value="KAK7396253.1"/>
    <property type="molecule type" value="Genomic_DNA"/>
</dbReference>
<sequence length="67" mass="7587">MSLFGLLRLWEETGGGEGLDIGQLFICGCKYVKLSRFICNLPFLPQPLYMIKTKIVSSYGHFGSRKK</sequence>